<keyword evidence="1" id="KW-0732">Signal</keyword>
<accession>A0ABW7I9U1</accession>
<name>A0ABW7I9U1_9RHOB</name>
<dbReference type="Proteomes" id="UP001607157">
    <property type="component" value="Unassembled WGS sequence"/>
</dbReference>
<evidence type="ECO:0000313" key="2">
    <source>
        <dbReference type="EMBL" id="MFH0254637.1"/>
    </source>
</evidence>
<feature type="chain" id="PRO_5045773696" description="Porin" evidence="1">
    <location>
        <begin position="26"/>
        <end position="311"/>
    </location>
</feature>
<proteinExistence type="predicted"/>
<gene>
    <name evidence="2" type="ORF">ACGRVM_12095</name>
</gene>
<organism evidence="2 3">
    <name type="scientific">Roseovarius aquimarinus</name>
    <dbReference type="NCBI Taxonomy" id="1229156"/>
    <lineage>
        <taxon>Bacteria</taxon>
        <taxon>Pseudomonadati</taxon>
        <taxon>Pseudomonadota</taxon>
        <taxon>Alphaproteobacteria</taxon>
        <taxon>Rhodobacterales</taxon>
        <taxon>Roseobacteraceae</taxon>
        <taxon>Roseovarius</taxon>
    </lineage>
</organism>
<keyword evidence="3" id="KW-1185">Reference proteome</keyword>
<feature type="signal peptide" evidence="1">
    <location>
        <begin position="1"/>
        <end position="25"/>
    </location>
</feature>
<dbReference type="EMBL" id="JBIHMM010000003">
    <property type="protein sequence ID" value="MFH0254637.1"/>
    <property type="molecule type" value="Genomic_DNA"/>
</dbReference>
<dbReference type="InterPro" id="IPR023614">
    <property type="entry name" value="Porin_dom_sf"/>
</dbReference>
<comment type="caution">
    <text evidence="2">The sequence shown here is derived from an EMBL/GenBank/DDBJ whole genome shotgun (WGS) entry which is preliminary data.</text>
</comment>
<sequence>MSDVTPFKGNMVLCALMMVPGAAIAQDISGAATLGYGFSSISNGGGDLNQFTLDGAGDIDFLNGLALGLTGGLVHADADRGGDISLTDLGADLAYTSVGGATFGGYLDYTDFGGNGLLTGSTDTSSYGLMGGYAGDLLQLTANLGWSDASGAAVAGVSDWMDYGLNVSYTPSDQTRIAGHWQLGDLDNALGGDDLSSIGIGASHVFGAGIIGFGGISRTEFDAANLEATSYGIGVGYDLSQISNLPAQMSLELARTNVERAARPDADVDTIRLGVTIPLGARASAAPLNSLANGIMSPRRNALSTLYGSSF</sequence>
<reference evidence="2 3" key="1">
    <citation type="submission" date="2024-10" db="EMBL/GenBank/DDBJ databases">
        <authorList>
            <person name="Yang X.-N."/>
        </authorList>
    </citation>
    <scope>NUCLEOTIDE SEQUENCE [LARGE SCALE GENOMIC DNA]</scope>
    <source>
        <strain evidence="2 3">CAU 1059</strain>
    </source>
</reference>
<dbReference type="Gene3D" id="2.40.160.10">
    <property type="entry name" value="Porin"/>
    <property type="match status" value="1"/>
</dbReference>
<dbReference type="SUPFAM" id="SSF56935">
    <property type="entry name" value="Porins"/>
    <property type="match status" value="1"/>
</dbReference>
<evidence type="ECO:0000313" key="3">
    <source>
        <dbReference type="Proteomes" id="UP001607157"/>
    </source>
</evidence>
<evidence type="ECO:0008006" key="4">
    <source>
        <dbReference type="Google" id="ProtNLM"/>
    </source>
</evidence>
<protein>
    <recommendedName>
        <fullName evidence="4">Porin</fullName>
    </recommendedName>
</protein>
<evidence type="ECO:0000256" key="1">
    <source>
        <dbReference type="SAM" id="SignalP"/>
    </source>
</evidence>